<name>A0AB39QBH1_9ACTN</name>
<dbReference type="RefSeq" id="WP_369175341.1">
    <property type="nucleotide sequence ID" value="NZ_CP163439.1"/>
</dbReference>
<dbReference type="PANTHER" id="PTHR37489">
    <property type="entry name" value="DUF3500 DOMAIN-CONTAINING PROTEIN"/>
    <property type="match status" value="1"/>
</dbReference>
<reference evidence="1" key="1">
    <citation type="submission" date="2024-07" db="EMBL/GenBank/DDBJ databases">
        <authorList>
            <person name="Yu S.T."/>
        </authorList>
    </citation>
    <scope>NUCLEOTIDE SEQUENCE</scope>
    <source>
        <strain evidence="1">R28</strain>
    </source>
</reference>
<organism evidence="1">
    <name type="scientific">Streptomyces sp. R28</name>
    <dbReference type="NCBI Taxonomy" id="3238628"/>
    <lineage>
        <taxon>Bacteria</taxon>
        <taxon>Bacillati</taxon>
        <taxon>Actinomycetota</taxon>
        <taxon>Actinomycetes</taxon>
        <taxon>Kitasatosporales</taxon>
        <taxon>Streptomycetaceae</taxon>
        <taxon>Streptomyces</taxon>
    </lineage>
</organism>
<evidence type="ECO:0000313" key="1">
    <source>
        <dbReference type="EMBL" id="XDQ40632.1"/>
    </source>
</evidence>
<accession>A0AB39QBH1</accession>
<dbReference type="PANTHER" id="PTHR37489:SF1">
    <property type="entry name" value="DUF3500 DOMAIN-CONTAINING PROTEIN"/>
    <property type="match status" value="1"/>
</dbReference>
<dbReference type="AlphaFoldDB" id="A0AB39QBH1"/>
<dbReference type="Pfam" id="PF12006">
    <property type="entry name" value="DUF3500"/>
    <property type="match status" value="1"/>
</dbReference>
<gene>
    <name evidence="1" type="ORF">AB5J49_32645</name>
</gene>
<protein>
    <submittedName>
        <fullName evidence="1">DUF3500 domain-containing protein</fullName>
    </submittedName>
</protein>
<proteinExistence type="predicted"/>
<dbReference type="InterPro" id="IPR021889">
    <property type="entry name" value="DUF3500"/>
</dbReference>
<dbReference type="EMBL" id="CP163439">
    <property type="protein sequence ID" value="XDQ40632.1"/>
    <property type="molecule type" value="Genomic_DNA"/>
</dbReference>
<sequence>MHSRPRGERKGVRMGDLTDERRDLGFALLAAALSADGLTQSRNITKLNAYLGEYNGGGRETRTERHHLAINYFVLGDQVVMTPTFGRRTATTTGSTC</sequence>